<dbReference type="InterPro" id="IPR003594">
    <property type="entry name" value="HATPase_dom"/>
</dbReference>
<dbReference type="PRINTS" id="PR00344">
    <property type="entry name" value="BCTRLSENSOR"/>
</dbReference>
<dbReference type="SMART" id="SM00448">
    <property type="entry name" value="REC"/>
    <property type="match status" value="1"/>
</dbReference>
<feature type="domain" description="Response regulatory" evidence="7">
    <location>
        <begin position="79"/>
        <end position="215"/>
    </location>
</feature>
<proteinExistence type="predicted"/>
<dbReference type="GO" id="GO:0000155">
    <property type="term" value="F:phosphorelay sensor kinase activity"/>
    <property type="evidence" value="ECO:0007669"/>
    <property type="project" value="TreeGrafter"/>
</dbReference>
<comment type="catalytic activity">
    <reaction evidence="1">
        <text>ATP + protein L-histidine = ADP + protein N-phospho-L-histidine.</text>
        <dbReference type="EC" id="2.7.13.3"/>
    </reaction>
</comment>
<dbReference type="InterPro" id="IPR004358">
    <property type="entry name" value="Sig_transdc_His_kin-like_C"/>
</dbReference>
<dbReference type="PROSITE" id="PS50110">
    <property type="entry name" value="RESPONSE_REGULATORY"/>
    <property type="match status" value="1"/>
</dbReference>
<dbReference type="InterPro" id="IPR005467">
    <property type="entry name" value="His_kinase_dom"/>
</dbReference>
<dbReference type="AlphaFoldDB" id="A0A6J4ZNT0"/>
<accession>A0A6J4ZNT0</accession>
<dbReference type="InterPro" id="IPR036890">
    <property type="entry name" value="HATPase_C_sf"/>
</dbReference>
<organism evidence="8 9">
    <name type="scientific">Paraburkholderia phenoliruptrix</name>
    <dbReference type="NCBI Taxonomy" id="252970"/>
    <lineage>
        <taxon>Bacteria</taxon>
        <taxon>Pseudomonadati</taxon>
        <taxon>Pseudomonadota</taxon>
        <taxon>Betaproteobacteria</taxon>
        <taxon>Burkholderiales</taxon>
        <taxon>Burkholderiaceae</taxon>
        <taxon>Paraburkholderia</taxon>
    </lineage>
</organism>
<dbReference type="Gene3D" id="3.30.565.10">
    <property type="entry name" value="Histidine kinase-like ATPase, C-terminal domain"/>
    <property type="match status" value="1"/>
</dbReference>
<keyword evidence="8" id="KW-0808">Transferase</keyword>
<keyword evidence="3 4" id="KW-0597">Phosphoprotein</keyword>
<feature type="region of interest" description="Disordered" evidence="5">
    <location>
        <begin position="179"/>
        <end position="215"/>
    </location>
</feature>
<evidence type="ECO:0000256" key="2">
    <source>
        <dbReference type="ARBA" id="ARBA00012438"/>
    </source>
</evidence>
<dbReference type="SUPFAM" id="SSF55874">
    <property type="entry name" value="ATPase domain of HSP90 chaperone/DNA topoisomerase II/histidine kinase"/>
    <property type="match status" value="1"/>
</dbReference>
<dbReference type="InterPro" id="IPR001789">
    <property type="entry name" value="Sig_transdc_resp-reg_receiver"/>
</dbReference>
<gene>
    <name evidence="8" type="primary">rcsC_1</name>
    <name evidence="8" type="ORF">LMG22037_00065</name>
</gene>
<dbReference type="PANTHER" id="PTHR43547">
    <property type="entry name" value="TWO-COMPONENT HISTIDINE KINASE"/>
    <property type="match status" value="1"/>
</dbReference>
<evidence type="ECO:0000259" key="6">
    <source>
        <dbReference type="PROSITE" id="PS50109"/>
    </source>
</evidence>
<dbReference type="SUPFAM" id="SSF52172">
    <property type="entry name" value="CheY-like"/>
    <property type="match status" value="1"/>
</dbReference>
<dbReference type="Gene3D" id="3.40.50.2300">
    <property type="match status" value="1"/>
</dbReference>
<sequence length="215" mass="22722">MFEPYVQLAPPDGRGQSGLGIGLSVVENLVQMHGGHVTAASNGMGHGSQFTVSLPATEAPAKVAGAAIEVPVQLPGRMRVLVVDDNRDAAESLAMVLEGCEVRCAFDAESARAIAQSFCADALILDIGLTGIGGYELGRQLRSLPGTAGAIFVTLSGLELPKTFCGHVKRLRTALRETGPARNSDRFSAQRHSKGDRLTSGMEPKLTCRRRGARR</sequence>
<dbReference type="Proteomes" id="UP000494249">
    <property type="component" value="Unassembled WGS sequence"/>
</dbReference>
<dbReference type="EC" id="2.7.13.3" evidence="2"/>
<evidence type="ECO:0000256" key="3">
    <source>
        <dbReference type="ARBA" id="ARBA00022553"/>
    </source>
</evidence>
<keyword evidence="8" id="KW-0418">Kinase</keyword>
<feature type="modified residue" description="4-aspartylphosphate" evidence="4">
    <location>
        <position position="126"/>
    </location>
</feature>
<reference evidence="8 9" key="1">
    <citation type="submission" date="2020-04" db="EMBL/GenBank/DDBJ databases">
        <authorList>
            <person name="De Canck E."/>
        </authorList>
    </citation>
    <scope>NUCLEOTIDE SEQUENCE [LARGE SCALE GENOMIC DNA]</scope>
    <source>
        <strain evidence="8 9">LMG 22037</strain>
    </source>
</reference>
<feature type="domain" description="Histidine kinase" evidence="6">
    <location>
        <begin position="1"/>
        <end position="58"/>
    </location>
</feature>
<evidence type="ECO:0000256" key="4">
    <source>
        <dbReference type="PROSITE-ProRule" id="PRU00169"/>
    </source>
</evidence>
<evidence type="ECO:0000313" key="9">
    <source>
        <dbReference type="Proteomes" id="UP000494249"/>
    </source>
</evidence>
<evidence type="ECO:0000256" key="1">
    <source>
        <dbReference type="ARBA" id="ARBA00000085"/>
    </source>
</evidence>
<dbReference type="InterPro" id="IPR011006">
    <property type="entry name" value="CheY-like_superfamily"/>
</dbReference>
<name>A0A6J4ZNT0_9BURK</name>
<protein>
    <recommendedName>
        <fullName evidence="2">histidine kinase</fullName>
        <ecNumber evidence="2">2.7.13.3</ecNumber>
    </recommendedName>
</protein>
<dbReference type="Pfam" id="PF00072">
    <property type="entry name" value="Response_reg"/>
    <property type="match status" value="1"/>
</dbReference>
<dbReference type="EMBL" id="CADIKB010000001">
    <property type="protein sequence ID" value="CAB3638431.1"/>
    <property type="molecule type" value="Genomic_DNA"/>
</dbReference>
<evidence type="ECO:0000313" key="8">
    <source>
        <dbReference type="EMBL" id="CAB3638431.1"/>
    </source>
</evidence>
<dbReference type="PROSITE" id="PS50109">
    <property type="entry name" value="HIS_KIN"/>
    <property type="match status" value="1"/>
</dbReference>
<dbReference type="PANTHER" id="PTHR43547:SF2">
    <property type="entry name" value="HYBRID SIGNAL TRANSDUCTION HISTIDINE KINASE C"/>
    <property type="match status" value="1"/>
</dbReference>
<evidence type="ECO:0000259" key="7">
    <source>
        <dbReference type="PROSITE" id="PS50110"/>
    </source>
</evidence>
<evidence type="ECO:0000256" key="5">
    <source>
        <dbReference type="SAM" id="MobiDB-lite"/>
    </source>
</evidence>
<dbReference type="Pfam" id="PF02518">
    <property type="entry name" value="HATPase_c"/>
    <property type="match status" value="1"/>
</dbReference>